<sequence>MLIPEAVTLALPVISRIPDVAEWAKTVEPFIPQLYNLPTRIWDNILDVEALKQIYITTNPLISGFAFSLFLIPVFLIVSEINRNYSQVDRVWSILPTVYNAHFAIWARLNGLPTQRLDNVLAFSVVWSIRLTFNYWRRGGYEIGSEDYRWMLIKKQIGSVGFFLLNIFFISSIQSVLLFAVASPTYLILLASRLEATMSIPEMVLARGLMGLVVIEWFADGQQWNYHKAKSSYQKTAKVPAGWTRAQLERGFNTTGLWKYSRHPNFAAEQAIWLGLYQWGCFSSGTMVNWTIGGAIAYLLVFQGSTPLTESISAGKYPEYQAYQERVGKFVPAPWQRGWNEKEMEQEGPKYVEKAKAKKGVKFS</sequence>
<proteinExistence type="predicted"/>
<dbReference type="PANTHER" id="PTHR32251:SF23">
    <property type="entry name" value="3-OXO-5-ALPHA-STEROID 4-DEHYDROGENASE (DUF1295)"/>
    <property type="match status" value="1"/>
</dbReference>
<dbReference type="InterPro" id="IPR010721">
    <property type="entry name" value="UstE-like"/>
</dbReference>
<keyword evidence="1" id="KW-0812">Transmembrane</keyword>
<dbReference type="PANTHER" id="PTHR32251">
    <property type="entry name" value="3-OXO-5-ALPHA-STEROID 4-DEHYDROGENASE"/>
    <property type="match status" value="1"/>
</dbReference>
<name>A0AAQ3R2P3_9PEZI</name>
<dbReference type="EMBL" id="CP138581">
    <property type="protein sequence ID" value="WPG98445.1"/>
    <property type="molecule type" value="Genomic_DNA"/>
</dbReference>
<evidence type="ECO:0000256" key="1">
    <source>
        <dbReference type="SAM" id="Phobius"/>
    </source>
</evidence>
<dbReference type="Gene3D" id="1.20.120.1630">
    <property type="match status" value="1"/>
</dbReference>
<keyword evidence="3" id="KW-1185">Reference proteome</keyword>
<dbReference type="AlphaFoldDB" id="A0AAQ3R2P3"/>
<keyword evidence="1" id="KW-0472">Membrane</keyword>
<accession>A0AAQ3R2P3</accession>
<keyword evidence="1" id="KW-1133">Transmembrane helix</keyword>
<protein>
    <submittedName>
        <fullName evidence="2">DUF1295-domain-containing protein</fullName>
    </submittedName>
</protein>
<dbReference type="GO" id="GO:0016020">
    <property type="term" value="C:membrane"/>
    <property type="evidence" value="ECO:0007669"/>
    <property type="project" value="TreeGrafter"/>
</dbReference>
<reference evidence="2 3" key="1">
    <citation type="submission" date="2023-11" db="EMBL/GenBank/DDBJ databases">
        <title>An acidophilic fungus is an integral part of prey digestion in a carnivorous sundew plant.</title>
        <authorList>
            <person name="Tsai I.J."/>
        </authorList>
    </citation>
    <scope>NUCLEOTIDE SEQUENCE [LARGE SCALE GENOMIC DNA]</scope>
    <source>
        <strain evidence="2">169a</strain>
    </source>
</reference>
<dbReference type="Pfam" id="PF06966">
    <property type="entry name" value="DUF1295"/>
    <property type="match status" value="1"/>
</dbReference>
<feature type="transmembrane region" description="Helical" evidence="1">
    <location>
        <begin position="61"/>
        <end position="79"/>
    </location>
</feature>
<evidence type="ECO:0000313" key="3">
    <source>
        <dbReference type="Proteomes" id="UP001303373"/>
    </source>
</evidence>
<gene>
    <name evidence="2" type="ORF">R9X50_00123500</name>
</gene>
<feature type="transmembrane region" description="Helical" evidence="1">
    <location>
        <begin position="157"/>
        <end position="180"/>
    </location>
</feature>
<evidence type="ECO:0000313" key="2">
    <source>
        <dbReference type="EMBL" id="WPG98445.1"/>
    </source>
</evidence>
<organism evidence="2 3">
    <name type="scientific">Acrodontium crateriforme</name>
    <dbReference type="NCBI Taxonomy" id="150365"/>
    <lineage>
        <taxon>Eukaryota</taxon>
        <taxon>Fungi</taxon>
        <taxon>Dikarya</taxon>
        <taxon>Ascomycota</taxon>
        <taxon>Pezizomycotina</taxon>
        <taxon>Dothideomycetes</taxon>
        <taxon>Dothideomycetidae</taxon>
        <taxon>Mycosphaerellales</taxon>
        <taxon>Teratosphaeriaceae</taxon>
        <taxon>Acrodontium</taxon>
    </lineage>
</organism>
<dbReference type="Proteomes" id="UP001303373">
    <property type="component" value="Chromosome 2"/>
</dbReference>